<dbReference type="Gene3D" id="1.10.630.10">
    <property type="entry name" value="Cytochrome P450"/>
    <property type="match status" value="1"/>
</dbReference>
<name>A0ABR6DBN8_9HYPH</name>
<dbReference type="EMBL" id="JACJIM010000003">
    <property type="protein sequence ID" value="MBA9063207.1"/>
    <property type="molecule type" value="Genomic_DNA"/>
</dbReference>
<feature type="region of interest" description="Disordered" evidence="1">
    <location>
        <begin position="54"/>
        <end position="91"/>
    </location>
</feature>
<gene>
    <name evidence="2" type="ORF">GGQ91_002595</name>
</gene>
<sequence length="91" mass="10011">MSDETLFAQVLAPKNRADPYPLYARMRETPVSRQADGSYLVSTQAALRSLIFDPRLSSEDLPPSRRPATGNPQRTGSSTRSGTAWSMPTAR</sequence>
<protein>
    <submittedName>
        <fullName evidence="2">Cytochrome P450</fullName>
    </submittedName>
</protein>
<evidence type="ECO:0000313" key="2">
    <source>
        <dbReference type="EMBL" id="MBA9063207.1"/>
    </source>
</evidence>
<keyword evidence="3" id="KW-1185">Reference proteome</keyword>
<accession>A0ABR6DBN8</accession>
<comment type="caution">
    <text evidence="2">The sequence shown here is derived from an EMBL/GenBank/DDBJ whole genome shotgun (WGS) entry which is preliminary data.</text>
</comment>
<reference evidence="2 3" key="1">
    <citation type="submission" date="2020-08" db="EMBL/GenBank/DDBJ databases">
        <title>Genomic Encyclopedia of Type Strains, Phase IV (KMG-IV): sequencing the most valuable type-strain genomes for metagenomic binning, comparative biology and taxonomic classification.</title>
        <authorList>
            <person name="Goeker M."/>
        </authorList>
    </citation>
    <scope>NUCLEOTIDE SEQUENCE [LARGE SCALE GENOMIC DNA]</scope>
    <source>
        <strain evidence="2 3">DSM 5686</strain>
    </source>
</reference>
<evidence type="ECO:0000256" key="1">
    <source>
        <dbReference type="SAM" id="MobiDB-lite"/>
    </source>
</evidence>
<feature type="compositionally biased region" description="Polar residues" evidence="1">
    <location>
        <begin position="70"/>
        <end position="91"/>
    </location>
</feature>
<dbReference type="Proteomes" id="UP000565455">
    <property type="component" value="Unassembled WGS sequence"/>
</dbReference>
<evidence type="ECO:0000313" key="3">
    <source>
        <dbReference type="Proteomes" id="UP000565455"/>
    </source>
</evidence>
<organism evidence="2 3">
    <name type="scientific">Methylobacterium fujisawaense</name>
    <dbReference type="NCBI Taxonomy" id="107400"/>
    <lineage>
        <taxon>Bacteria</taxon>
        <taxon>Pseudomonadati</taxon>
        <taxon>Pseudomonadota</taxon>
        <taxon>Alphaproteobacteria</taxon>
        <taxon>Hyphomicrobiales</taxon>
        <taxon>Methylobacteriaceae</taxon>
        <taxon>Methylobacterium</taxon>
    </lineage>
</organism>
<proteinExistence type="predicted"/>
<dbReference type="InterPro" id="IPR036396">
    <property type="entry name" value="Cyt_P450_sf"/>
</dbReference>